<evidence type="ECO:0000256" key="6">
    <source>
        <dbReference type="ARBA" id="ARBA00022741"/>
    </source>
</evidence>
<comment type="caution">
    <text evidence="11">The sequence shown here is derived from an EMBL/GenBank/DDBJ whole genome shotgun (WGS) entry which is preliminary data.</text>
</comment>
<evidence type="ECO:0000256" key="5">
    <source>
        <dbReference type="ARBA" id="ARBA00022694"/>
    </source>
</evidence>
<dbReference type="InterPro" id="IPR018022">
    <property type="entry name" value="IPT"/>
</dbReference>
<dbReference type="Gene3D" id="3.40.50.300">
    <property type="entry name" value="P-loop containing nucleotide triphosphate hydrolases"/>
    <property type="match status" value="1"/>
</dbReference>
<feature type="site" description="Interaction with substrate tRNA" evidence="10">
    <location>
        <position position="125"/>
    </location>
</feature>
<evidence type="ECO:0000313" key="12">
    <source>
        <dbReference type="Proteomes" id="UP000824112"/>
    </source>
</evidence>
<evidence type="ECO:0000313" key="11">
    <source>
        <dbReference type="EMBL" id="HIU54332.1"/>
    </source>
</evidence>
<dbReference type="GO" id="GO:0052381">
    <property type="term" value="F:tRNA dimethylallyltransferase activity"/>
    <property type="evidence" value="ECO:0007669"/>
    <property type="project" value="UniProtKB-UniRule"/>
</dbReference>
<keyword evidence="6 10" id="KW-0547">Nucleotide-binding</keyword>
<dbReference type="Gene3D" id="1.10.20.140">
    <property type="match status" value="1"/>
</dbReference>
<dbReference type="InterPro" id="IPR027417">
    <property type="entry name" value="P-loop_NTPase"/>
</dbReference>
<protein>
    <recommendedName>
        <fullName evidence="10">tRNA dimethylallyltransferase</fullName>
        <ecNumber evidence="10">2.5.1.75</ecNumber>
    </recommendedName>
    <alternativeName>
        <fullName evidence="10">Dimethylallyl diphosphate:tRNA dimethylallyltransferase</fullName>
        <shortName evidence="10">DMAPP:tRNA dimethylallyltransferase</shortName>
        <shortName evidence="10">DMATase</shortName>
    </alternativeName>
    <alternativeName>
        <fullName evidence="10">Isopentenyl-diphosphate:tRNA isopentenyltransferase</fullName>
        <shortName evidence="10">IPP transferase</shortName>
        <shortName evidence="10">IPPT</shortName>
        <shortName evidence="10">IPTase</shortName>
    </alternativeName>
</protein>
<dbReference type="EMBL" id="DVNA01000016">
    <property type="protein sequence ID" value="HIU54332.1"/>
    <property type="molecule type" value="Genomic_DNA"/>
</dbReference>
<evidence type="ECO:0000256" key="3">
    <source>
        <dbReference type="ARBA" id="ARBA00005842"/>
    </source>
</evidence>
<keyword evidence="4 10" id="KW-0808">Transferase</keyword>
<name>A0A9D1M679_9BACT</name>
<dbReference type="HAMAP" id="MF_00185">
    <property type="entry name" value="IPP_trans"/>
    <property type="match status" value="1"/>
</dbReference>
<sequence length="311" mass="36746">MNKENTLIVLIGPTGIGKTELSLQIAERYHTEIISSDSRQIYRSLPIGTAAPTQEQLKRVRHHFVGTLSLDDYYSAARFEEEVMELLPSLFSTHRQVMMTGGSMMYIDAVCKGIDDLPTIDEETRACVLKKYREEGLDAIRAELKLLDPLYYQQVDLKNHKRIIHAIEICRITGQPYSALRTQREKERPFRILKIGLQREREELFRRINDRVETMLHEGWLDEARRVYPFRHLNALNTVGYKELFQYLDGNWSLPEAIEKIKRNTRVYAKKQITWFKKDNRITWFHPDQVNEIFAYIDQQLNREEEKSLKQ</sequence>
<evidence type="ECO:0000256" key="2">
    <source>
        <dbReference type="ARBA" id="ARBA00003213"/>
    </source>
</evidence>
<dbReference type="GO" id="GO:0006400">
    <property type="term" value="P:tRNA modification"/>
    <property type="evidence" value="ECO:0007669"/>
    <property type="project" value="TreeGrafter"/>
</dbReference>
<reference evidence="11" key="1">
    <citation type="submission" date="2020-10" db="EMBL/GenBank/DDBJ databases">
        <authorList>
            <person name="Gilroy R."/>
        </authorList>
    </citation>
    <scope>NUCLEOTIDE SEQUENCE</scope>
    <source>
        <strain evidence="11">CHK158-818</strain>
    </source>
</reference>
<keyword evidence="8 10" id="KW-0460">Magnesium</keyword>
<keyword evidence="7 10" id="KW-0067">ATP-binding</keyword>
<feature type="region of interest" description="Interaction with substrate tRNA" evidence="10">
    <location>
        <begin position="37"/>
        <end position="40"/>
    </location>
</feature>
<comment type="caution">
    <text evidence="10">Lacks conserved residue(s) required for the propagation of feature annotation.</text>
</comment>
<dbReference type="NCBIfam" id="TIGR00174">
    <property type="entry name" value="miaA"/>
    <property type="match status" value="1"/>
</dbReference>
<evidence type="ECO:0000256" key="4">
    <source>
        <dbReference type="ARBA" id="ARBA00022679"/>
    </source>
</evidence>
<evidence type="ECO:0000256" key="10">
    <source>
        <dbReference type="HAMAP-Rule" id="MF_00185"/>
    </source>
</evidence>
<feature type="binding site" evidence="10">
    <location>
        <begin position="14"/>
        <end position="19"/>
    </location>
    <ligand>
        <name>substrate</name>
    </ligand>
</feature>
<comment type="catalytic activity">
    <reaction evidence="9 10">
        <text>adenosine(37) in tRNA + dimethylallyl diphosphate = N(6)-dimethylallyladenosine(37) in tRNA + diphosphate</text>
        <dbReference type="Rhea" id="RHEA:26482"/>
        <dbReference type="Rhea" id="RHEA-COMP:10162"/>
        <dbReference type="Rhea" id="RHEA-COMP:10375"/>
        <dbReference type="ChEBI" id="CHEBI:33019"/>
        <dbReference type="ChEBI" id="CHEBI:57623"/>
        <dbReference type="ChEBI" id="CHEBI:74411"/>
        <dbReference type="ChEBI" id="CHEBI:74415"/>
        <dbReference type="EC" id="2.5.1.75"/>
    </reaction>
</comment>
<feature type="binding site" evidence="10">
    <location>
        <begin position="12"/>
        <end position="19"/>
    </location>
    <ligand>
        <name>ATP</name>
        <dbReference type="ChEBI" id="CHEBI:30616"/>
    </ligand>
</feature>
<dbReference type="GO" id="GO:0005524">
    <property type="term" value="F:ATP binding"/>
    <property type="evidence" value="ECO:0007669"/>
    <property type="project" value="UniProtKB-UniRule"/>
</dbReference>
<dbReference type="EC" id="2.5.1.75" evidence="10"/>
<comment type="cofactor">
    <cofactor evidence="1 10">
        <name>Mg(2+)</name>
        <dbReference type="ChEBI" id="CHEBI:18420"/>
    </cofactor>
</comment>
<dbReference type="PRINTS" id="PR00300">
    <property type="entry name" value="CLPPROTEASEA"/>
</dbReference>
<dbReference type="InterPro" id="IPR039657">
    <property type="entry name" value="Dimethylallyltransferase"/>
</dbReference>
<comment type="function">
    <text evidence="2 10">Catalyzes the transfer of a dimethylallyl group onto the adenine at position 37 in tRNAs that read codons beginning with uridine, leading to the formation of N6-(dimethylallyl)adenosine (i(6)A).</text>
</comment>
<dbReference type="Proteomes" id="UP000824112">
    <property type="component" value="Unassembled WGS sequence"/>
</dbReference>
<evidence type="ECO:0000256" key="7">
    <source>
        <dbReference type="ARBA" id="ARBA00022840"/>
    </source>
</evidence>
<organism evidence="11 12">
    <name type="scientific">Candidatus Gallibacteroides avistercoris</name>
    <dbReference type="NCBI Taxonomy" id="2840833"/>
    <lineage>
        <taxon>Bacteria</taxon>
        <taxon>Pseudomonadati</taxon>
        <taxon>Bacteroidota</taxon>
        <taxon>Bacteroidia</taxon>
        <taxon>Bacteroidales</taxon>
        <taxon>Bacteroidaceae</taxon>
        <taxon>Bacteroidaceae incertae sedis</taxon>
        <taxon>Candidatus Gallibacteroides</taxon>
    </lineage>
</organism>
<evidence type="ECO:0000256" key="1">
    <source>
        <dbReference type="ARBA" id="ARBA00001946"/>
    </source>
</evidence>
<evidence type="ECO:0000256" key="8">
    <source>
        <dbReference type="ARBA" id="ARBA00022842"/>
    </source>
</evidence>
<dbReference type="PANTHER" id="PTHR11088">
    <property type="entry name" value="TRNA DIMETHYLALLYLTRANSFERASE"/>
    <property type="match status" value="1"/>
</dbReference>
<proteinExistence type="inferred from homology"/>
<reference evidence="11" key="2">
    <citation type="journal article" date="2021" name="PeerJ">
        <title>Extensive microbial diversity within the chicken gut microbiome revealed by metagenomics and culture.</title>
        <authorList>
            <person name="Gilroy R."/>
            <person name="Ravi A."/>
            <person name="Getino M."/>
            <person name="Pursley I."/>
            <person name="Horton D.L."/>
            <person name="Alikhan N.F."/>
            <person name="Baker D."/>
            <person name="Gharbi K."/>
            <person name="Hall N."/>
            <person name="Watson M."/>
            <person name="Adriaenssens E.M."/>
            <person name="Foster-Nyarko E."/>
            <person name="Jarju S."/>
            <person name="Secka A."/>
            <person name="Antonio M."/>
            <person name="Oren A."/>
            <person name="Chaudhuri R.R."/>
            <person name="La Ragione R."/>
            <person name="Hildebrand F."/>
            <person name="Pallen M.J."/>
        </authorList>
    </citation>
    <scope>NUCLEOTIDE SEQUENCE</scope>
    <source>
        <strain evidence="11">CHK158-818</strain>
    </source>
</reference>
<dbReference type="Pfam" id="PF01715">
    <property type="entry name" value="IPPT"/>
    <property type="match status" value="1"/>
</dbReference>
<comment type="similarity">
    <text evidence="3 10">Belongs to the IPP transferase family.</text>
</comment>
<dbReference type="InterPro" id="IPR001270">
    <property type="entry name" value="ClpA/B"/>
</dbReference>
<keyword evidence="5 10" id="KW-0819">tRNA processing</keyword>
<feature type="site" description="Interaction with substrate tRNA" evidence="10">
    <location>
        <position position="103"/>
    </location>
</feature>
<gene>
    <name evidence="10 11" type="primary">miaA</name>
    <name evidence="11" type="ORF">IAB03_00825</name>
</gene>
<dbReference type="PANTHER" id="PTHR11088:SF60">
    <property type="entry name" value="TRNA DIMETHYLALLYLTRANSFERASE"/>
    <property type="match status" value="1"/>
</dbReference>
<evidence type="ECO:0000256" key="9">
    <source>
        <dbReference type="ARBA" id="ARBA00049563"/>
    </source>
</evidence>
<accession>A0A9D1M679</accession>
<dbReference type="AlphaFoldDB" id="A0A9D1M679"/>
<comment type="subunit">
    <text evidence="10">Monomer.</text>
</comment>
<dbReference type="SUPFAM" id="SSF52540">
    <property type="entry name" value="P-loop containing nucleoside triphosphate hydrolases"/>
    <property type="match status" value="2"/>
</dbReference>